<accession>A0AAD8WHY5</accession>
<dbReference type="SUPFAM" id="SSF48264">
    <property type="entry name" value="Cytochrome P450"/>
    <property type="match status" value="1"/>
</dbReference>
<evidence type="ECO:0000256" key="8">
    <source>
        <dbReference type="ARBA" id="ARBA00023033"/>
    </source>
</evidence>
<dbReference type="GO" id="GO:0005506">
    <property type="term" value="F:iron ion binding"/>
    <property type="evidence" value="ECO:0007669"/>
    <property type="project" value="InterPro"/>
</dbReference>
<keyword evidence="3 11" id="KW-0812">Transmembrane</keyword>
<evidence type="ECO:0000256" key="6">
    <source>
        <dbReference type="ARBA" id="ARBA00023002"/>
    </source>
</evidence>
<comment type="caution">
    <text evidence="12">The sequence shown here is derived from an EMBL/GenBank/DDBJ whole genome shotgun (WGS) entry which is preliminary data.</text>
</comment>
<evidence type="ECO:0000256" key="9">
    <source>
        <dbReference type="PIRSR" id="PIRSR602401-1"/>
    </source>
</evidence>
<keyword evidence="4 9" id="KW-0479">Metal-binding</keyword>
<evidence type="ECO:0000256" key="4">
    <source>
        <dbReference type="ARBA" id="ARBA00022723"/>
    </source>
</evidence>
<keyword evidence="2 9" id="KW-0349">Heme</keyword>
<dbReference type="Pfam" id="PF00067">
    <property type="entry name" value="p450"/>
    <property type="match status" value="1"/>
</dbReference>
<evidence type="ECO:0008006" key="14">
    <source>
        <dbReference type="Google" id="ProtNLM"/>
    </source>
</evidence>
<feature type="binding site" description="axial binding residue" evidence="9">
    <location>
        <position position="477"/>
    </location>
    <ligand>
        <name>heme</name>
        <dbReference type="ChEBI" id="CHEBI:30413"/>
    </ligand>
    <ligandPart>
        <name>Fe</name>
        <dbReference type="ChEBI" id="CHEBI:18248"/>
    </ligandPart>
</feature>
<organism evidence="12 13">
    <name type="scientific">Lolium multiflorum</name>
    <name type="common">Italian ryegrass</name>
    <name type="synonym">Lolium perenne subsp. multiflorum</name>
    <dbReference type="NCBI Taxonomy" id="4521"/>
    <lineage>
        <taxon>Eukaryota</taxon>
        <taxon>Viridiplantae</taxon>
        <taxon>Streptophyta</taxon>
        <taxon>Embryophyta</taxon>
        <taxon>Tracheophyta</taxon>
        <taxon>Spermatophyta</taxon>
        <taxon>Magnoliopsida</taxon>
        <taxon>Liliopsida</taxon>
        <taxon>Poales</taxon>
        <taxon>Poaceae</taxon>
        <taxon>BOP clade</taxon>
        <taxon>Pooideae</taxon>
        <taxon>Poodae</taxon>
        <taxon>Poeae</taxon>
        <taxon>Poeae Chloroplast Group 2 (Poeae type)</taxon>
        <taxon>Loliodinae</taxon>
        <taxon>Loliinae</taxon>
        <taxon>Lolium</taxon>
    </lineage>
</organism>
<dbReference type="PRINTS" id="PR00463">
    <property type="entry name" value="EP450I"/>
</dbReference>
<dbReference type="PRINTS" id="PR00385">
    <property type="entry name" value="P450"/>
</dbReference>
<evidence type="ECO:0000256" key="11">
    <source>
        <dbReference type="SAM" id="Phobius"/>
    </source>
</evidence>
<feature type="transmembrane region" description="Helical" evidence="11">
    <location>
        <begin position="20"/>
        <end position="38"/>
    </location>
</feature>
<evidence type="ECO:0000256" key="3">
    <source>
        <dbReference type="ARBA" id="ARBA00022692"/>
    </source>
</evidence>
<dbReference type="InterPro" id="IPR036396">
    <property type="entry name" value="Cyt_P450_sf"/>
</dbReference>
<keyword evidence="7 9" id="KW-0408">Iron</keyword>
<dbReference type="GO" id="GO:0020037">
    <property type="term" value="F:heme binding"/>
    <property type="evidence" value="ECO:0007669"/>
    <property type="project" value="InterPro"/>
</dbReference>
<protein>
    <recommendedName>
        <fullName evidence="14">Cytochrome P450 71A1</fullName>
    </recommendedName>
</protein>
<comment type="cofactor">
    <cofactor evidence="9">
        <name>heme</name>
        <dbReference type="ChEBI" id="CHEBI:30413"/>
    </cofactor>
</comment>
<evidence type="ECO:0000256" key="10">
    <source>
        <dbReference type="RuleBase" id="RU000461"/>
    </source>
</evidence>
<keyword evidence="5 11" id="KW-1133">Transmembrane helix</keyword>
<dbReference type="PANTHER" id="PTHR47955">
    <property type="entry name" value="CYTOCHROME P450 FAMILY 71 PROTEIN"/>
    <property type="match status" value="1"/>
</dbReference>
<keyword evidence="6 10" id="KW-0560">Oxidoreductase</keyword>
<proteinExistence type="inferred from homology"/>
<evidence type="ECO:0000313" key="12">
    <source>
        <dbReference type="EMBL" id="KAK1663337.1"/>
    </source>
</evidence>
<dbReference type="FunFam" id="1.10.630.10:FF:000043">
    <property type="entry name" value="Cytochrome P450 99A2"/>
    <property type="match status" value="1"/>
</dbReference>
<name>A0AAD8WHY5_LOLMU</name>
<gene>
    <name evidence="12" type="ORF">QYE76_051496</name>
</gene>
<evidence type="ECO:0000313" key="13">
    <source>
        <dbReference type="Proteomes" id="UP001231189"/>
    </source>
</evidence>
<comment type="similarity">
    <text evidence="1 10">Belongs to the cytochrome P450 family.</text>
</comment>
<dbReference type="InterPro" id="IPR002401">
    <property type="entry name" value="Cyt_P450_E_grp-I"/>
</dbReference>
<evidence type="ECO:0000256" key="1">
    <source>
        <dbReference type="ARBA" id="ARBA00010617"/>
    </source>
</evidence>
<reference evidence="12" key="1">
    <citation type="submission" date="2023-07" db="EMBL/GenBank/DDBJ databases">
        <title>A chromosome-level genome assembly of Lolium multiflorum.</title>
        <authorList>
            <person name="Chen Y."/>
            <person name="Copetti D."/>
            <person name="Kolliker R."/>
            <person name="Studer B."/>
        </authorList>
    </citation>
    <scope>NUCLEOTIDE SEQUENCE</scope>
    <source>
        <strain evidence="12">02402/16</strain>
        <tissue evidence="12">Leaf</tissue>
    </source>
</reference>
<sequence>MLATYTAMDVSSLFAVRHSPLFLLLALLVPLFSFLVVFSTKKKKKLPPPSSNGDQQLPPSPPGLPILGHLHLLGSLPHRNLRSLAEAHGPVMLLRLGRVPTVVASSAAAAQEAMKTRDLAYASRAHMLMADKLLYGQDMVLAPYGEYWRQARRVCVVHLLNPRRIRSFRRVREQEVAALLGLVRRSPPGGAVNLSDVITSYSNAVIRRAAFGDGDYWIDGDDGGEKLRKVLDDFEHLLGTATVGEFVPWLAWLDTLAGVNAKATRTFQALDGLLDRVIAVHRQRRLAGGRPVGDDGEDDRRDFVDVLLDVNESGEEAGGVHFDEIRIKAIMLDMFAAATDTTYTALEWAMAELINHPSEMHKLQDEIRAAVNGANHVNEDHLEQLRYLRAVIKESLRLHAPLPLLLPRETLEETELLGYRVPARTRVVINAWAIGRDPATWERADEFVPERFMDDPAEYGVVQDFSFVPFGAGRRGCPGAGFAAPSMELALASLLYHFDWELPNGTSKVDMREQFGISVRLKTPLHLVAKPWSP</sequence>
<dbReference type="Gene3D" id="1.10.630.10">
    <property type="entry name" value="Cytochrome P450"/>
    <property type="match status" value="1"/>
</dbReference>
<evidence type="ECO:0000256" key="2">
    <source>
        <dbReference type="ARBA" id="ARBA00022617"/>
    </source>
</evidence>
<evidence type="ECO:0000256" key="5">
    <source>
        <dbReference type="ARBA" id="ARBA00022989"/>
    </source>
</evidence>
<dbReference type="GO" id="GO:0016705">
    <property type="term" value="F:oxidoreductase activity, acting on paired donors, with incorporation or reduction of molecular oxygen"/>
    <property type="evidence" value="ECO:0007669"/>
    <property type="project" value="InterPro"/>
</dbReference>
<dbReference type="PROSITE" id="PS00086">
    <property type="entry name" value="CYTOCHROME_P450"/>
    <property type="match status" value="1"/>
</dbReference>
<dbReference type="AlphaFoldDB" id="A0AAD8WHY5"/>
<keyword evidence="13" id="KW-1185">Reference proteome</keyword>
<evidence type="ECO:0000256" key="7">
    <source>
        <dbReference type="ARBA" id="ARBA00023004"/>
    </source>
</evidence>
<keyword evidence="8 10" id="KW-0503">Monooxygenase</keyword>
<dbReference type="PANTHER" id="PTHR47955:SF15">
    <property type="entry name" value="CYTOCHROME P450 71A2-LIKE"/>
    <property type="match status" value="1"/>
</dbReference>
<dbReference type="EMBL" id="JAUUTY010000003">
    <property type="protein sequence ID" value="KAK1663337.1"/>
    <property type="molecule type" value="Genomic_DNA"/>
</dbReference>
<dbReference type="InterPro" id="IPR017972">
    <property type="entry name" value="Cyt_P450_CS"/>
</dbReference>
<keyword evidence="11" id="KW-0472">Membrane</keyword>
<dbReference type="GO" id="GO:0004497">
    <property type="term" value="F:monooxygenase activity"/>
    <property type="evidence" value="ECO:0007669"/>
    <property type="project" value="UniProtKB-KW"/>
</dbReference>
<dbReference type="Proteomes" id="UP001231189">
    <property type="component" value="Unassembled WGS sequence"/>
</dbReference>
<dbReference type="InterPro" id="IPR001128">
    <property type="entry name" value="Cyt_P450"/>
</dbReference>